<evidence type="ECO:0000313" key="7">
    <source>
        <dbReference type="EMBL" id="KAK1422062.1"/>
    </source>
</evidence>
<proteinExistence type="inferred from homology"/>
<feature type="domain" description="NPH3" evidence="6">
    <location>
        <begin position="222"/>
        <end position="306"/>
    </location>
</feature>
<dbReference type="PANTHER" id="PTHR32370">
    <property type="entry name" value="OS12G0117600 PROTEIN"/>
    <property type="match status" value="1"/>
</dbReference>
<evidence type="ECO:0008006" key="9">
    <source>
        <dbReference type="Google" id="ProtNLM"/>
    </source>
</evidence>
<dbReference type="Pfam" id="PF03000">
    <property type="entry name" value="NPH3"/>
    <property type="match status" value="1"/>
</dbReference>
<evidence type="ECO:0000256" key="4">
    <source>
        <dbReference type="SAM" id="MobiDB-lite"/>
    </source>
</evidence>
<evidence type="ECO:0000256" key="1">
    <source>
        <dbReference type="ARBA" id="ARBA00004906"/>
    </source>
</evidence>
<evidence type="ECO:0000259" key="5">
    <source>
        <dbReference type="PROSITE" id="PS50097"/>
    </source>
</evidence>
<dbReference type="SMART" id="SM00225">
    <property type="entry name" value="BTB"/>
    <property type="match status" value="1"/>
</dbReference>
<keyword evidence="8" id="KW-1185">Reference proteome</keyword>
<dbReference type="EMBL" id="JAUHHV010000006">
    <property type="protein sequence ID" value="KAK1422062.1"/>
    <property type="molecule type" value="Genomic_DNA"/>
</dbReference>
<feature type="region of interest" description="Disordered" evidence="4">
    <location>
        <begin position="22"/>
        <end position="47"/>
    </location>
</feature>
<sequence>MTSKQEDWQNLRVVETIYEEVDSGEDSFTTPSSISSPPPPSSPSATSLRTRVQLWSLNNEVETNVIIHVQGSSFRLHKDPLTRCCGYIKRQLTGSNELTISPPLKITADTFTLVADHCYGCHLFITPFNVASLLLASELLEMNQTTNDSCTVENLRQKTDAYFARTIAVDRNYAAVVLKSCIELLPDVETKMGVLSRCIEAMKLNCDVAGDVSNLFDGVQELSGENFRLLVESLQRRLNGNHDLLYRIIDFYFKAESGKMTEHEAIKICNYIDCSNLSPQTLMHAVQNHRMPLRFVVQAMFIEQLNTRRSVYSAAQTLKTTNHRAIKQPAPTFAATAGATSVTLGAILQRDAALRHVAELRDTMEYTSSRIQSLEEEINGMKKILITKSDSGQVMDSGRVTGRVKSESFRFSSERKVERGQRGSVSSGSFRTVDTRNGSEYLGDQGSPRGLGKRVINGLKSVFRKSGLGRSLGESKMGNVID</sequence>
<dbReference type="Proteomes" id="UP001229421">
    <property type="component" value="Unassembled WGS sequence"/>
</dbReference>
<organism evidence="7 8">
    <name type="scientific">Tagetes erecta</name>
    <name type="common">African marigold</name>
    <dbReference type="NCBI Taxonomy" id="13708"/>
    <lineage>
        <taxon>Eukaryota</taxon>
        <taxon>Viridiplantae</taxon>
        <taxon>Streptophyta</taxon>
        <taxon>Embryophyta</taxon>
        <taxon>Tracheophyta</taxon>
        <taxon>Spermatophyta</taxon>
        <taxon>Magnoliopsida</taxon>
        <taxon>eudicotyledons</taxon>
        <taxon>Gunneridae</taxon>
        <taxon>Pentapetalae</taxon>
        <taxon>asterids</taxon>
        <taxon>campanulids</taxon>
        <taxon>Asterales</taxon>
        <taxon>Asteraceae</taxon>
        <taxon>Asteroideae</taxon>
        <taxon>Heliantheae alliance</taxon>
        <taxon>Tageteae</taxon>
        <taxon>Tagetes</taxon>
    </lineage>
</organism>
<keyword evidence="2" id="KW-0833">Ubl conjugation pathway</keyword>
<dbReference type="PROSITE" id="PS51649">
    <property type="entry name" value="NPH3"/>
    <property type="match status" value="1"/>
</dbReference>
<evidence type="ECO:0000256" key="3">
    <source>
        <dbReference type="PROSITE-ProRule" id="PRU00982"/>
    </source>
</evidence>
<evidence type="ECO:0000313" key="8">
    <source>
        <dbReference type="Proteomes" id="UP001229421"/>
    </source>
</evidence>
<dbReference type="InterPro" id="IPR011333">
    <property type="entry name" value="SKP1/BTB/POZ_sf"/>
</dbReference>
<protein>
    <recommendedName>
        <fullName evidence="9">Phototropic-responsive NPH3 family protein</fullName>
    </recommendedName>
</protein>
<comment type="caution">
    <text evidence="7">The sequence shown here is derived from an EMBL/GenBank/DDBJ whole genome shotgun (WGS) entry which is preliminary data.</text>
</comment>
<comment type="pathway">
    <text evidence="1">Protein modification; protein ubiquitination.</text>
</comment>
<comment type="similarity">
    <text evidence="3">Belongs to the NPH3 family.</text>
</comment>
<dbReference type="SUPFAM" id="SSF54695">
    <property type="entry name" value="POZ domain"/>
    <property type="match status" value="1"/>
</dbReference>
<dbReference type="InterPro" id="IPR000210">
    <property type="entry name" value="BTB/POZ_dom"/>
</dbReference>
<feature type="region of interest" description="Disordered" evidence="4">
    <location>
        <begin position="415"/>
        <end position="449"/>
    </location>
</feature>
<dbReference type="InterPro" id="IPR043454">
    <property type="entry name" value="NPH3/RPT2-like"/>
</dbReference>
<feature type="domain" description="BTB" evidence="5">
    <location>
        <begin position="63"/>
        <end position="127"/>
    </location>
</feature>
<dbReference type="PROSITE" id="PS50097">
    <property type="entry name" value="BTB"/>
    <property type="match status" value="1"/>
</dbReference>
<reference evidence="7" key="1">
    <citation type="journal article" date="2023" name="bioRxiv">
        <title>Improved chromosome-level genome assembly for marigold (Tagetes erecta).</title>
        <authorList>
            <person name="Jiang F."/>
            <person name="Yuan L."/>
            <person name="Wang S."/>
            <person name="Wang H."/>
            <person name="Xu D."/>
            <person name="Wang A."/>
            <person name="Fan W."/>
        </authorList>
    </citation>
    <scope>NUCLEOTIDE SEQUENCE</scope>
    <source>
        <strain evidence="7">WSJ</strain>
        <tissue evidence="7">Leaf</tissue>
    </source>
</reference>
<evidence type="ECO:0000256" key="2">
    <source>
        <dbReference type="ARBA" id="ARBA00022786"/>
    </source>
</evidence>
<feature type="compositionally biased region" description="Polar residues" evidence="4">
    <location>
        <begin position="423"/>
        <end position="438"/>
    </location>
</feature>
<dbReference type="Gene3D" id="3.30.710.10">
    <property type="entry name" value="Potassium Channel Kv1.1, Chain A"/>
    <property type="match status" value="1"/>
</dbReference>
<dbReference type="Pfam" id="PF00651">
    <property type="entry name" value="BTB"/>
    <property type="match status" value="1"/>
</dbReference>
<evidence type="ECO:0000259" key="6">
    <source>
        <dbReference type="PROSITE" id="PS51649"/>
    </source>
</evidence>
<gene>
    <name evidence="7" type="ORF">QVD17_24927</name>
</gene>
<accession>A0AAD8KFJ5</accession>
<dbReference type="InterPro" id="IPR027356">
    <property type="entry name" value="NPH3_dom"/>
</dbReference>
<dbReference type="AlphaFoldDB" id="A0AAD8KFJ5"/>
<name>A0AAD8KFJ5_TARER</name>